<evidence type="ECO:0000313" key="2">
    <source>
        <dbReference type="Proteomes" id="UP000006794"/>
    </source>
</evidence>
<gene>
    <name evidence="1" type="ordered locus">Halxa_0209</name>
</gene>
<reference evidence="2" key="1">
    <citation type="journal article" date="2012" name="Stand. Genomic Sci.">
        <title>Complete genome sequence of Halopiger xanaduensis type strain (SH-6(T)).</title>
        <authorList>
            <person name="Anderson I."/>
            <person name="Tindall B.J."/>
            <person name="Rohde M."/>
            <person name="Lucas S."/>
            <person name="Han J."/>
            <person name="Lapidus A."/>
            <person name="Cheng J.F."/>
            <person name="Goodwin L."/>
            <person name="Pitluck S."/>
            <person name="Peters L."/>
            <person name="Pati A."/>
            <person name="Mikhailova N."/>
            <person name="Pagani I."/>
            <person name="Teshima H."/>
            <person name="Han C."/>
            <person name="Tapia R."/>
            <person name="Land M."/>
            <person name="Woyke T."/>
            <person name="Klenk H.P."/>
            <person name="Kyrpides N."/>
            <person name="Ivanova N."/>
        </authorList>
    </citation>
    <scope>NUCLEOTIDE SEQUENCE [LARGE SCALE GENOMIC DNA]</scope>
    <source>
        <strain evidence="2">DSM 18323 / JCM 14033 / SH-6</strain>
        <plasmid evidence="2">Plasmid pHALXA03</plasmid>
    </source>
</reference>
<dbReference type="HOGENOM" id="CLU_479530_0_0_2"/>
<geneLocation type="plasmid" evidence="1 2">
    <name>pHALXA03</name>
</geneLocation>
<dbReference type="AlphaFoldDB" id="F8DEL2"/>
<dbReference type="EMBL" id="CP002842">
    <property type="protein sequence ID" value="AEH39449.1"/>
    <property type="molecule type" value="Genomic_DNA"/>
</dbReference>
<dbReference type="Pfam" id="PF05159">
    <property type="entry name" value="Capsule_synth"/>
    <property type="match status" value="1"/>
</dbReference>
<dbReference type="InterPro" id="IPR007833">
    <property type="entry name" value="Capsule_polysaccharide_synth"/>
</dbReference>
<name>F8DEL2_HALXS</name>
<dbReference type="KEGG" id="hxa:Halxa_0209"/>
<keyword evidence="1" id="KW-0614">Plasmid</keyword>
<sequence>MPSSSSETKLLITERGDHYVSTENRAIFPVTDTLGTTTRDEYDTVYSVLSNADVDLDTPVPIYEQTWRHLLASRHGRLQELTLLYLRLQEVVESEDPDRLVCDRDLDTGYLSVAIDISDAYDIPIDTQGQQSVSRLQRIQRFLKNTVLVLPFLFDQFVSLLLGFILGRPEKAKLALIPSFGRFDSMGPAIDKISNSGYDDYAVIGTSHVSSLGATLKWKYLKSELDGEPLVSLSRFVTLRCIGRQIRSYIDINRGVLFGKSLKRELNDELESEVGITLEKTIEYSIYDGFRTRDALSIFYYHLADNMMSKLECEKAVIGGLPPSRRAMLWAGLKNDVEMYYIPHGAGVVMDSSNPPAELTQFVSGDLEKRHYEESQQVETQWECIVSGRSYLTTLYEEYKGVERTPPEDGDLQLLIATQPIRGMDEVIRDILTAVAERPDSVSIVIKTHPSESAADYADYARGNEQVTVTESDLFTHLSESDLTVTINSNVGIESVLAGTPTVSVNKWDPITDDALYAIYGEIPVLRDQQAVFDLIENLDADSLNELYTTQYESVSQNYELDTDAAENMKTEILSG</sequence>
<organism evidence="1 2">
    <name type="scientific">Halopiger xanaduensis (strain DSM 18323 / JCM 14033 / SH-6)</name>
    <dbReference type="NCBI Taxonomy" id="797210"/>
    <lineage>
        <taxon>Archaea</taxon>
        <taxon>Methanobacteriati</taxon>
        <taxon>Methanobacteriota</taxon>
        <taxon>Stenosarchaea group</taxon>
        <taxon>Halobacteria</taxon>
        <taxon>Halobacteriales</taxon>
        <taxon>Natrialbaceae</taxon>
        <taxon>Halopiger</taxon>
    </lineage>
</organism>
<dbReference type="Proteomes" id="UP000006794">
    <property type="component" value="Plasmid pHALXA03"/>
</dbReference>
<accession>F8DEL2</accession>
<proteinExistence type="predicted"/>
<keyword evidence="2" id="KW-1185">Reference proteome</keyword>
<protein>
    <submittedName>
        <fullName evidence="1">Capsule polysaccharide biosynthesis protein</fullName>
    </submittedName>
</protein>
<evidence type="ECO:0000313" key="1">
    <source>
        <dbReference type="EMBL" id="AEH39449.1"/>
    </source>
</evidence>
<dbReference type="GO" id="GO:0000271">
    <property type="term" value="P:polysaccharide biosynthetic process"/>
    <property type="evidence" value="ECO:0007669"/>
    <property type="project" value="InterPro"/>
</dbReference>
<dbReference type="GO" id="GO:0015774">
    <property type="term" value="P:polysaccharide transport"/>
    <property type="evidence" value="ECO:0007669"/>
    <property type="project" value="InterPro"/>
</dbReference>